<dbReference type="PANTHER" id="PTHR24220:SF685">
    <property type="entry name" value="ABC TRANSPORTER RELATED"/>
    <property type="match status" value="1"/>
</dbReference>
<dbReference type="SMART" id="SM00382">
    <property type="entry name" value="AAA"/>
    <property type="match status" value="1"/>
</dbReference>
<dbReference type="GO" id="GO:0016887">
    <property type="term" value="F:ATP hydrolysis activity"/>
    <property type="evidence" value="ECO:0007669"/>
    <property type="project" value="InterPro"/>
</dbReference>
<dbReference type="PROSITE" id="PS50893">
    <property type="entry name" value="ABC_TRANSPORTER_2"/>
    <property type="match status" value="1"/>
</dbReference>
<keyword evidence="2" id="KW-0547">Nucleotide-binding</keyword>
<dbReference type="PROSITE" id="PS00211">
    <property type="entry name" value="ABC_TRANSPORTER_1"/>
    <property type="match status" value="1"/>
</dbReference>
<organism evidence="6 7">
    <name type="scientific">Corynebacterium spheniscorum</name>
    <dbReference type="NCBI Taxonomy" id="185761"/>
    <lineage>
        <taxon>Bacteria</taxon>
        <taxon>Bacillati</taxon>
        <taxon>Actinomycetota</taxon>
        <taxon>Actinomycetes</taxon>
        <taxon>Mycobacteriales</taxon>
        <taxon>Corynebacteriaceae</taxon>
        <taxon>Corynebacterium</taxon>
    </lineage>
</organism>
<dbReference type="SUPFAM" id="SSF52540">
    <property type="entry name" value="P-loop containing nucleoside triphosphate hydrolases"/>
    <property type="match status" value="1"/>
</dbReference>
<evidence type="ECO:0000313" key="6">
    <source>
        <dbReference type="EMBL" id="SFG78016.1"/>
    </source>
</evidence>
<sequence length="259" mass="27704">MENKGKEQTQMNKEAAKQPNGSGRLTHVNPKERVQIHNLTLTYPDGPSTLTVLDDVSMSIAAKELTMLSGESGSGKSTLLAVVAGLTTPDSGKVIIDGTDITTLSEKERSAYRCAHIGIVFQQPNLLGSLNARDQLVVLEHMRGVRGKELKAAAGRADELLAQVGLGGLGDRRIAELSGGQRQRVGIARAIMNQPAVLLADEPTSALDSALSAEIVELLAQITHEIGCATLMITHDQQQLPKADRLMTLEDGVLHEPEH</sequence>
<dbReference type="GO" id="GO:0005524">
    <property type="term" value="F:ATP binding"/>
    <property type="evidence" value="ECO:0007669"/>
    <property type="project" value="UniProtKB-KW"/>
</dbReference>
<dbReference type="GO" id="GO:0022857">
    <property type="term" value="F:transmembrane transporter activity"/>
    <property type="evidence" value="ECO:0007669"/>
    <property type="project" value="TreeGrafter"/>
</dbReference>
<protein>
    <submittedName>
        <fullName evidence="6">Putative ABC transport system ATP-binding protein</fullName>
    </submittedName>
</protein>
<dbReference type="InterPro" id="IPR015854">
    <property type="entry name" value="ABC_transpr_LolD-like"/>
</dbReference>
<dbReference type="InterPro" id="IPR003439">
    <property type="entry name" value="ABC_transporter-like_ATP-bd"/>
</dbReference>
<reference evidence="6 7" key="1">
    <citation type="submission" date="2016-10" db="EMBL/GenBank/DDBJ databases">
        <authorList>
            <person name="de Groot N.N."/>
        </authorList>
    </citation>
    <scope>NUCLEOTIDE SEQUENCE [LARGE SCALE GENOMIC DNA]</scope>
    <source>
        <strain>J11</strain>
        <strain evidence="7">PG 39</strain>
    </source>
</reference>
<dbReference type="GO" id="GO:0005886">
    <property type="term" value="C:plasma membrane"/>
    <property type="evidence" value="ECO:0007669"/>
    <property type="project" value="TreeGrafter"/>
</dbReference>
<dbReference type="InterPro" id="IPR017911">
    <property type="entry name" value="MacB-like_ATP-bd"/>
</dbReference>
<dbReference type="AlphaFoldDB" id="A0A1I2USS7"/>
<dbReference type="EMBL" id="FOPJ01000014">
    <property type="protein sequence ID" value="SFG78016.1"/>
    <property type="molecule type" value="Genomic_DNA"/>
</dbReference>
<evidence type="ECO:0000256" key="3">
    <source>
        <dbReference type="ARBA" id="ARBA00022840"/>
    </source>
</evidence>
<keyword evidence="1" id="KW-0813">Transport</keyword>
<keyword evidence="3 6" id="KW-0067">ATP-binding</keyword>
<dbReference type="Proteomes" id="UP000199065">
    <property type="component" value="Unassembled WGS sequence"/>
</dbReference>
<evidence type="ECO:0000256" key="1">
    <source>
        <dbReference type="ARBA" id="ARBA00022448"/>
    </source>
</evidence>
<dbReference type="InterPro" id="IPR003593">
    <property type="entry name" value="AAA+_ATPase"/>
</dbReference>
<dbReference type="PANTHER" id="PTHR24220">
    <property type="entry name" value="IMPORT ATP-BINDING PROTEIN"/>
    <property type="match status" value="1"/>
</dbReference>
<evidence type="ECO:0000259" key="5">
    <source>
        <dbReference type="PROSITE" id="PS50893"/>
    </source>
</evidence>
<feature type="region of interest" description="Disordered" evidence="4">
    <location>
        <begin position="1"/>
        <end position="30"/>
    </location>
</feature>
<proteinExistence type="predicted"/>
<dbReference type="STRING" id="185761.SAMN05660282_01937"/>
<feature type="domain" description="ABC transporter" evidence="5">
    <location>
        <begin position="34"/>
        <end position="259"/>
    </location>
</feature>
<gene>
    <name evidence="6" type="ORF">SAMN05660282_01937</name>
</gene>
<dbReference type="Gene3D" id="3.40.50.300">
    <property type="entry name" value="P-loop containing nucleotide triphosphate hydrolases"/>
    <property type="match status" value="1"/>
</dbReference>
<dbReference type="CDD" id="cd03255">
    <property type="entry name" value="ABC_MJ0796_LolCDE_FtsE"/>
    <property type="match status" value="1"/>
</dbReference>
<name>A0A1I2USS7_9CORY</name>
<evidence type="ECO:0000313" key="7">
    <source>
        <dbReference type="Proteomes" id="UP000199065"/>
    </source>
</evidence>
<dbReference type="Pfam" id="PF00005">
    <property type="entry name" value="ABC_tran"/>
    <property type="match status" value="1"/>
</dbReference>
<keyword evidence="7" id="KW-1185">Reference proteome</keyword>
<dbReference type="InterPro" id="IPR027417">
    <property type="entry name" value="P-loop_NTPase"/>
</dbReference>
<evidence type="ECO:0000256" key="2">
    <source>
        <dbReference type="ARBA" id="ARBA00022741"/>
    </source>
</evidence>
<accession>A0A1I2USS7</accession>
<dbReference type="InterPro" id="IPR017871">
    <property type="entry name" value="ABC_transporter-like_CS"/>
</dbReference>
<evidence type="ECO:0000256" key="4">
    <source>
        <dbReference type="SAM" id="MobiDB-lite"/>
    </source>
</evidence>